<dbReference type="EMBL" id="MK072043">
    <property type="protein sequence ID" value="AYV77413.1"/>
    <property type="molecule type" value="Genomic_DNA"/>
</dbReference>
<dbReference type="PROSITE" id="PS51450">
    <property type="entry name" value="LRR"/>
    <property type="match status" value="1"/>
</dbReference>
<proteinExistence type="predicted"/>
<dbReference type="InterPro" id="IPR032675">
    <property type="entry name" value="LRR_dom_sf"/>
</dbReference>
<evidence type="ECO:0000313" key="3">
    <source>
        <dbReference type="EMBL" id="AYV77413.1"/>
    </source>
</evidence>
<dbReference type="SUPFAM" id="SSF52058">
    <property type="entry name" value="L domain-like"/>
    <property type="match status" value="1"/>
</dbReference>
<evidence type="ECO:0000256" key="1">
    <source>
        <dbReference type="ARBA" id="ARBA00022614"/>
    </source>
</evidence>
<dbReference type="InterPro" id="IPR051071">
    <property type="entry name" value="LRR-bact_E3_ubiq_ligases"/>
</dbReference>
<sequence>MSKMEEVQKRIQECLDLTKGTTLSLSDLGLTELPDNLPDTLTYLDCSGNNIKSLPDNLPDTLENLLCLDNKLLKLPNKLPKSLRYLNCSCNHIEVLPNNLPDSLEVLCFYHTQVTKLPQNIPRSLEQMHICNYIEELPPKLKFRYCINIWGSESLYREGAKNIISRAVKKRKWKKRHNQWVICKRLCQRVDPDSSKIVTQYI</sequence>
<keyword evidence="2" id="KW-0677">Repeat</keyword>
<name>A0A3G4ZUX9_9VIRU</name>
<dbReference type="InterPro" id="IPR001611">
    <property type="entry name" value="Leu-rich_rpt"/>
</dbReference>
<dbReference type="PANTHER" id="PTHR47114:SF2">
    <property type="entry name" value="OLIGODENDROCYTE-MYELIN GLYCOPROTEIN"/>
    <property type="match status" value="1"/>
</dbReference>
<organism evidence="3">
    <name type="scientific">Dasosvirus sp</name>
    <dbReference type="NCBI Taxonomy" id="2487764"/>
    <lineage>
        <taxon>Viruses</taxon>
        <taxon>Varidnaviria</taxon>
        <taxon>Bamfordvirae</taxon>
        <taxon>Nucleocytoviricota</taxon>
        <taxon>Megaviricetes</taxon>
        <taxon>Imitervirales</taxon>
        <taxon>Mimiviridae</taxon>
        <taxon>Klosneuvirinae</taxon>
    </lineage>
</organism>
<reference evidence="3" key="1">
    <citation type="submission" date="2018-10" db="EMBL/GenBank/DDBJ databases">
        <title>Hidden diversity of soil giant viruses.</title>
        <authorList>
            <person name="Schulz F."/>
            <person name="Alteio L."/>
            <person name="Goudeau D."/>
            <person name="Ryan E.M."/>
            <person name="Malmstrom R.R."/>
            <person name="Blanchard J."/>
            <person name="Woyke T."/>
        </authorList>
    </citation>
    <scope>NUCLEOTIDE SEQUENCE</scope>
    <source>
        <strain evidence="3">DSV1</strain>
    </source>
</reference>
<dbReference type="SMART" id="SM00364">
    <property type="entry name" value="LRR_BAC"/>
    <property type="match status" value="3"/>
</dbReference>
<protein>
    <recommendedName>
        <fullName evidence="4">Leucine-rich repeat protein</fullName>
    </recommendedName>
</protein>
<keyword evidence="1" id="KW-0433">Leucine-rich repeat</keyword>
<gene>
    <name evidence="3" type="ORF">Dasosvirus2_9</name>
</gene>
<accession>A0A3G4ZUX9</accession>
<dbReference type="PANTHER" id="PTHR47114">
    <property type="match status" value="1"/>
</dbReference>
<evidence type="ECO:0000256" key="2">
    <source>
        <dbReference type="ARBA" id="ARBA00022737"/>
    </source>
</evidence>
<evidence type="ECO:0008006" key="4">
    <source>
        <dbReference type="Google" id="ProtNLM"/>
    </source>
</evidence>
<dbReference type="Gene3D" id="3.80.10.10">
    <property type="entry name" value="Ribonuclease Inhibitor"/>
    <property type="match status" value="1"/>
</dbReference>